<organism evidence="4 5">
    <name type="scientific">Labrys wisconsinensis</name>
    <dbReference type="NCBI Taxonomy" id="425677"/>
    <lineage>
        <taxon>Bacteria</taxon>
        <taxon>Pseudomonadati</taxon>
        <taxon>Pseudomonadota</taxon>
        <taxon>Alphaproteobacteria</taxon>
        <taxon>Hyphomicrobiales</taxon>
        <taxon>Xanthobacteraceae</taxon>
        <taxon>Labrys</taxon>
    </lineage>
</organism>
<dbReference type="InterPro" id="IPR050490">
    <property type="entry name" value="Bact_solute-bd_prot1"/>
</dbReference>
<keyword evidence="5" id="KW-1185">Reference proteome</keyword>
<dbReference type="PIRSF" id="PIRSF035859">
    <property type="entry name" value="ABC_tp_sb"/>
    <property type="match status" value="1"/>
</dbReference>
<sequence>MRRTDRQASLTAAALALLLAAAPALAGEAAAEKWIDGEFQPSTLSRDEQLREMGWFIKAAEPYRGMEINIVSETLVVHEYESKVLAKAFEEITGIKVRHDLVQKSDVVETIRPQPGKTVYDGWIGEPDVAGPHVRDGPAVDLTDWMAGEGKDVTDPGLDVDDFIGRSFAAAPDGHLYQLPDQQSAILYWFRYDWFTNPDYRARFKARYGYELGVPVTWSAYEDIAEFFTKDIGTIDGVKVYGHMDFGGRDPWLGRRFAETWLPMAGNGDRGPPVGAWGIRMAGCSPVGSDIARGGGTNGAAAVYALTRYLEWLKSYAPPNAGDMTFSESGRVPAQGAIAQQLFWSTAFSTAMLKPGLPVMNADGTPKWRVAPSPHGAYWMQGMRPGSQDMGSLTLLTSTPLDRRKAAWLYLQFIVSRTVSLKKSHVGLTFIRASDIRDASFTERAPRLGGLIEVYRSPARLQWPPAGAAVPDYPELAQLWSRAIGDAASGARTPREAMDGLAAAQDSLMAGLEASGVQGACGPRLNPRTSAEDWHEKAEADGTPAPRRRLENEKPRGETVDYDKLIRSWSASPPGKS</sequence>
<dbReference type="RefSeq" id="WP_307284993.1">
    <property type="nucleotide sequence ID" value="NZ_JAUSVX010000026.1"/>
</dbReference>
<evidence type="ECO:0000313" key="4">
    <source>
        <dbReference type="EMBL" id="MDQ0474784.1"/>
    </source>
</evidence>
<gene>
    <name evidence="4" type="ORF">QO011_007826</name>
</gene>
<reference evidence="4 5" key="1">
    <citation type="submission" date="2023-07" db="EMBL/GenBank/DDBJ databases">
        <title>Genomic Encyclopedia of Type Strains, Phase IV (KMG-IV): sequencing the most valuable type-strain genomes for metagenomic binning, comparative biology and taxonomic classification.</title>
        <authorList>
            <person name="Goeker M."/>
        </authorList>
    </citation>
    <scope>NUCLEOTIDE SEQUENCE [LARGE SCALE GENOMIC DNA]</scope>
    <source>
        <strain evidence="4 5">DSM 19619</strain>
    </source>
</reference>
<evidence type="ECO:0000256" key="3">
    <source>
        <dbReference type="SAM" id="SignalP"/>
    </source>
</evidence>
<comment type="caution">
    <text evidence="4">The sequence shown here is derived from an EMBL/GenBank/DDBJ whole genome shotgun (WGS) entry which is preliminary data.</text>
</comment>
<dbReference type="PANTHER" id="PTHR43649">
    <property type="entry name" value="ARABINOSE-BINDING PROTEIN-RELATED"/>
    <property type="match status" value="1"/>
</dbReference>
<feature type="signal peptide" evidence="3">
    <location>
        <begin position="1"/>
        <end position="26"/>
    </location>
</feature>
<evidence type="ECO:0000256" key="1">
    <source>
        <dbReference type="ARBA" id="ARBA00022729"/>
    </source>
</evidence>
<feature type="compositionally biased region" description="Basic and acidic residues" evidence="2">
    <location>
        <begin position="548"/>
        <end position="566"/>
    </location>
</feature>
<dbReference type="PANTHER" id="PTHR43649:SF33">
    <property type="entry name" value="POLYGALACTURONAN_RHAMNOGALACTURONAN-BINDING PROTEIN YTCQ"/>
    <property type="match status" value="1"/>
</dbReference>
<accession>A0ABU0JKI0</accession>
<keyword evidence="1 3" id="KW-0732">Signal</keyword>
<dbReference type="Proteomes" id="UP001242480">
    <property type="component" value="Unassembled WGS sequence"/>
</dbReference>
<feature type="compositionally biased region" description="Basic and acidic residues" evidence="2">
    <location>
        <begin position="530"/>
        <end position="540"/>
    </location>
</feature>
<dbReference type="SUPFAM" id="SSF53850">
    <property type="entry name" value="Periplasmic binding protein-like II"/>
    <property type="match status" value="1"/>
</dbReference>
<dbReference type="Gene3D" id="3.40.190.10">
    <property type="entry name" value="Periplasmic binding protein-like II"/>
    <property type="match status" value="2"/>
</dbReference>
<protein>
    <submittedName>
        <fullName evidence="4">Glycerol transport system substrate-binding protein</fullName>
    </submittedName>
</protein>
<evidence type="ECO:0000313" key="5">
    <source>
        <dbReference type="Proteomes" id="UP001242480"/>
    </source>
</evidence>
<feature type="chain" id="PRO_5046352737" evidence="3">
    <location>
        <begin position="27"/>
        <end position="577"/>
    </location>
</feature>
<dbReference type="EMBL" id="JAUSVX010000026">
    <property type="protein sequence ID" value="MDQ0474784.1"/>
    <property type="molecule type" value="Genomic_DNA"/>
</dbReference>
<proteinExistence type="predicted"/>
<evidence type="ECO:0000256" key="2">
    <source>
        <dbReference type="SAM" id="MobiDB-lite"/>
    </source>
</evidence>
<feature type="region of interest" description="Disordered" evidence="2">
    <location>
        <begin position="517"/>
        <end position="577"/>
    </location>
</feature>
<dbReference type="InterPro" id="IPR014597">
    <property type="entry name" value="ABC_tp_sb"/>
</dbReference>
<name>A0ABU0JKI0_9HYPH</name>